<keyword evidence="1" id="KW-0812">Transmembrane</keyword>
<dbReference type="Gene3D" id="1.10.10.1320">
    <property type="entry name" value="Anti-sigma factor, zinc-finger domain"/>
    <property type="match status" value="1"/>
</dbReference>
<keyword evidence="3" id="KW-1185">Reference proteome</keyword>
<proteinExistence type="predicted"/>
<dbReference type="KEGG" id="pfer:IRI77_25310"/>
<evidence type="ECO:0000313" key="2">
    <source>
        <dbReference type="EMBL" id="QOY86109.1"/>
    </source>
</evidence>
<evidence type="ECO:0008006" key="4">
    <source>
        <dbReference type="Google" id="ProtNLM"/>
    </source>
</evidence>
<organism evidence="2 3">
    <name type="scientific">Paludibaculum fermentans</name>
    <dbReference type="NCBI Taxonomy" id="1473598"/>
    <lineage>
        <taxon>Bacteria</taxon>
        <taxon>Pseudomonadati</taxon>
        <taxon>Acidobacteriota</taxon>
        <taxon>Terriglobia</taxon>
        <taxon>Bryobacterales</taxon>
        <taxon>Bryobacteraceae</taxon>
        <taxon>Paludibaculum</taxon>
    </lineage>
</organism>
<evidence type="ECO:0000256" key="1">
    <source>
        <dbReference type="SAM" id="Phobius"/>
    </source>
</evidence>
<dbReference type="EMBL" id="CP063849">
    <property type="protein sequence ID" value="QOY86109.1"/>
    <property type="molecule type" value="Genomic_DNA"/>
</dbReference>
<dbReference type="RefSeq" id="WP_194447778.1">
    <property type="nucleotide sequence ID" value="NZ_CP063849.1"/>
</dbReference>
<feature type="transmembrane region" description="Helical" evidence="1">
    <location>
        <begin position="82"/>
        <end position="104"/>
    </location>
</feature>
<protein>
    <recommendedName>
        <fullName evidence="4">Zinc-finger domain-containing protein</fullName>
    </recommendedName>
</protein>
<sequence length="244" mass="27714">MTHLTEEQLVLYYLGESEDLKDARAHLDDCAACRADLAAVQRTLNLMNTWETPERGPEYGTQVWNQLRPRLGLRARFFSFQWFSWARAASTAAVALLVIGAYFLGRVSPRPTPGPRTVAHNQLTDGADRMLLVSVGDHLEQSQRVLLELANTGTDELPMERDSAEQLLLDNRLMRQSLQRAGDRNMASVLEKLERFLTEAANARPEELPEIQRRMADEGVLFQLRVANAKIRERQRKFLPTASN</sequence>
<gene>
    <name evidence="2" type="ORF">IRI77_25310</name>
</gene>
<reference evidence="2 3" key="1">
    <citation type="submission" date="2020-10" db="EMBL/GenBank/DDBJ databases">
        <title>Complete genome sequence of Paludibaculum fermentans P105T, a facultatively anaerobic acidobacterium capable of dissimilatory Fe(III) reduction.</title>
        <authorList>
            <person name="Dedysh S.N."/>
            <person name="Beletsky A.V."/>
            <person name="Kulichevskaya I.S."/>
            <person name="Mardanov A.V."/>
            <person name="Ravin N.V."/>
        </authorList>
    </citation>
    <scope>NUCLEOTIDE SEQUENCE [LARGE SCALE GENOMIC DNA]</scope>
    <source>
        <strain evidence="2 3">P105</strain>
    </source>
</reference>
<dbReference type="Proteomes" id="UP000593892">
    <property type="component" value="Chromosome"/>
</dbReference>
<accession>A0A7S7SII0</accession>
<dbReference type="AlphaFoldDB" id="A0A7S7SII0"/>
<dbReference type="InterPro" id="IPR041916">
    <property type="entry name" value="Anti_sigma_zinc_sf"/>
</dbReference>
<name>A0A7S7SII0_PALFE</name>
<keyword evidence="1" id="KW-1133">Transmembrane helix</keyword>
<keyword evidence="1" id="KW-0472">Membrane</keyword>
<evidence type="ECO:0000313" key="3">
    <source>
        <dbReference type="Proteomes" id="UP000593892"/>
    </source>
</evidence>